<evidence type="ECO:0000313" key="2">
    <source>
        <dbReference type="EMBL" id="GFO22963.1"/>
    </source>
</evidence>
<name>A0AAV4BVX5_9GAST</name>
<comment type="caution">
    <text evidence="2">The sequence shown here is derived from an EMBL/GenBank/DDBJ whole genome shotgun (WGS) entry which is preliminary data.</text>
</comment>
<dbReference type="PROSITE" id="PS50194">
    <property type="entry name" value="FILAMIN_REPEAT"/>
    <property type="match status" value="1"/>
</dbReference>
<evidence type="ECO:0000313" key="3">
    <source>
        <dbReference type="Proteomes" id="UP000735302"/>
    </source>
</evidence>
<organism evidence="2 3">
    <name type="scientific">Plakobranchus ocellatus</name>
    <dbReference type="NCBI Taxonomy" id="259542"/>
    <lineage>
        <taxon>Eukaryota</taxon>
        <taxon>Metazoa</taxon>
        <taxon>Spiralia</taxon>
        <taxon>Lophotrochozoa</taxon>
        <taxon>Mollusca</taxon>
        <taxon>Gastropoda</taxon>
        <taxon>Heterobranchia</taxon>
        <taxon>Euthyneura</taxon>
        <taxon>Panpulmonata</taxon>
        <taxon>Sacoglossa</taxon>
        <taxon>Placobranchoidea</taxon>
        <taxon>Plakobranchidae</taxon>
        <taxon>Plakobranchus</taxon>
    </lineage>
</organism>
<dbReference type="Proteomes" id="UP000735302">
    <property type="component" value="Unassembled WGS sequence"/>
</dbReference>
<dbReference type="SUPFAM" id="SSF81296">
    <property type="entry name" value="E set domains"/>
    <property type="match status" value="1"/>
</dbReference>
<protein>
    <submittedName>
        <fullName evidence="2">Filamin-c</fullName>
    </submittedName>
</protein>
<dbReference type="InterPro" id="IPR017868">
    <property type="entry name" value="Filamin/ABP280_repeat-like"/>
</dbReference>
<evidence type="ECO:0000256" key="1">
    <source>
        <dbReference type="PROSITE-ProRule" id="PRU00087"/>
    </source>
</evidence>
<feature type="repeat" description="Filamin" evidence="1">
    <location>
        <begin position="26"/>
        <end position="75"/>
    </location>
</feature>
<sequence length="98" mass="10593">MLFSHGSIIFEPVTILDSLSFHPPAPNGVNVPFRLGERGDGTAKIDWQPTAVGSHKVFIDYAGVPIQGSPFTVKVFDASQVRVSNIQPGLVNRPCSFN</sequence>
<dbReference type="Gene3D" id="2.60.40.10">
    <property type="entry name" value="Immunoglobulins"/>
    <property type="match status" value="1"/>
</dbReference>
<dbReference type="InterPro" id="IPR001298">
    <property type="entry name" value="Filamin/ABP280_rpt"/>
</dbReference>
<reference evidence="2 3" key="1">
    <citation type="journal article" date="2021" name="Elife">
        <title>Chloroplast acquisition without the gene transfer in kleptoplastic sea slugs, Plakobranchus ocellatus.</title>
        <authorList>
            <person name="Maeda T."/>
            <person name="Takahashi S."/>
            <person name="Yoshida T."/>
            <person name="Shimamura S."/>
            <person name="Takaki Y."/>
            <person name="Nagai Y."/>
            <person name="Toyoda A."/>
            <person name="Suzuki Y."/>
            <person name="Arimoto A."/>
            <person name="Ishii H."/>
            <person name="Satoh N."/>
            <person name="Nishiyama T."/>
            <person name="Hasebe M."/>
            <person name="Maruyama T."/>
            <person name="Minagawa J."/>
            <person name="Obokata J."/>
            <person name="Shigenobu S."/>
        </authorList>
    </citation>
    <scope>NUCLEOTIDE SEQUENCE [LARGE SCALE GENOMIC DNA]</scope>
</reference>
<keyword evidence="3" id="KW-1185">Reference proteome</keyword>
<accession>A0AAV4BVX5</accession>
<proteinExistence type="predicted"/>
<dbReference type="SMART" id="SM00557">
    <property type="entry name" value="IG_FLMN"/>
    <property type="match status" value="1"/>
</dbReference>
<gene>
    <name evidence="2" type="ORF">PoB_004946800</name>
</gene>
<dbReference type="AlphaFoldDB" id="A0AAV4BVX5"/>
<feature type="non-terminal residue" evidence="2">
    <location>
        <position position="98"/>
    </location>
</feature>
<dbReference type="InterPro" id="IPR014756">
    <property type="entry name" value="Ig_E-set"/>
</dbReference>
<dbReference type="Pfam" id="PF00630">
    <property type="entry name" value="Filamin"/>
    <property type="match status" value="1"/>
</dbReference>
<dbReference type="InterPro" id="IPR013783">
    <property type="entry name" value="Ig-like_fold"/>
</dbReference>
<dbReference type="EMBL" id="BLXT01005471">
    <property type="protein sequence ID" value="GFO22963.1"/>
    <property type="molecule type" value="Genomic_DNA"/>
</dbReference>